<dbReference type="AlphaFoldDB" id="A0A9P7BM49"/>
<name>A0A9P7BM49_RHIOR</name>
<evidence type="ECO:0000313" key="1">
    <source>
        <dbReference type="EMBL" id="KAG1301213.1"/>
    </source>
</evidence>
<sequence length="204" mass="23722">MEEEGSHHNISNMGFLEQLLTEVHTSYTSHIDYQSSEDAFNQLFVWPYLNTIGKSIVTHDCKSDFLQGQPVLESMTRQLKKLNLFVDEKSLYKSDGLIKLFGLKKLELVLLETSGHFTNSDKVKIKLDHHKGMYGVLSMLKCVADDFSFASVDKFSPVKVFFIHAPETRLHLWSVRYQDGLYDFWREHCLEIRPNFENRAVVEQ</sequence>
<organism evidence="1 2">
    <name type="scientific">Rhizopus oryzae</name>
    <name type="common">Mucormycosis agent</name>
    <name type="synonym">Rhizopus arrhizus var. delemar</name>
    <dbReference type="NCBI Taxonomy" id="64495"/>
    <lineage>
        <taxon>Eukaryota</taxon>
        <taxon>Fungi</taxon>
        <taxon>Fungi incertae sedis</taxon>
        <taxon>Mucoromycota</taxon>
        <taxon>Mucoromycotina</taxon>
        <taxon>Mucoromycetes</taxon>
        <taxon>Mucorales</taxon>
        <taxon>Mucorineae</taxon>
        <taxon>Rhizopodaceae</taxon>
        <taxon>Rhizopus</taxon>
    </lineage>
</organism>
<proteinExistence type="predicted"/>
<accession>A0A9P7BM49</accession>
<keyword evidence="2" id="KW-1185">Reference proteome</keyword>
<dbReference type="EMBL" id="JAANQT010003279">
    <property type="protein sequence ID" value="KAG1301213.1"/>
    <property type="molecule type" value="Genomic_DNA"/>
</dbReference>
<gene>
    <name evidence="1" type="ORF">G6F64_012001</name>
</gene>
<protein>
    <submittedName>
        <fullName evidence="1">Uncharacterized protein</fullName>
    </submittedName>
</protein>
<comment type="caution">
    <text evidence="1">The sequence shown here is derived from an EMBL/GenBank/DDBJ whole genome shotgun (WGS) entry which is preliminary data.</text>
</comment>
<dbReference type="OrthoDB" id="2242038at2759"/>
<evidence type="ECO:0000313" key="2">
    <source>
        <dbReference type="Proteomes" id="UP000716291"/>
    </source>
</evidence>
<dbReference type="Proteomes" id="UP000716291">
    <property type="component" value="Unassembled WGS sequence"/>
</dbReference>
<reference evidence="1" key="1">
    <citation type="journal article" date="2020" name="Microb. Genom.">
        <title>Genetic diversity of clinical and environmental Mucorales isolates obtained from an investigation of mucormycosis cases among solid organ transplant recipients.</title>
        <authorList>
            <person name="Nguyen M.H."/>
            <person name="Kaul D."/>
            <person name="Muto C."/>
            <person name="Cheng S.J."/>
            <person name="Richter R.A."/>
            <person name="Bruno V.M."/>
            <person name="Liu G."/>
            <person name="Beyhan S."/>
            <person name="Sundermann A.J."/>
            <person name="Mounaud S."/>
            <person name="Pasculle A.W."/>
            <person name="Nierman W.C."/>
            <person name="Driscoll E."/>
            <person name="Cumbie R."/>
            <person name="Clancy C.J."/>
            <person name="Dupont C.L."/>
        </authorList>
    </citation>
    <scope>NUCLEOTIDE SEQUENCE</scope>
    <source>
        <strain evidence="1">GL11</strain>
    </source>
</reference>